<organism evidence="1">
    <name type="scientific">marine metagenome</name>
    <dbReference type="NCBI Taxonomy" id="408172"/>
    <lineage>
        <taxon>unclassified sequences</taxon>
        <taxon>metagenomes</taxon>
        <taxon>ecological metagenomes</taxon>
    </lineage>
</organism>
<dbReference type="EMBL" id="UINC01156293">
    <property type="protein sequence ID" value="SVD52628.1"/>
    <property type="molecule type" value="Genomic_DNA"/>
</dbReference>
<evidence type="ECO:0000313" key="1">
    <source>
        <dbReference type="EMBL" id="SVD52628.1"/>
    </source>
</evidence>
<gene>
    <name evidence="1" type="ORF">METZ01_LOCUS405482</name>
</gene>
<dbReference type="AlphaFoldDB" id="A0A382W3C5"/>
<accession>A0A382W3C5</accession>
<dbReference type="Gene3D" id="3.40.50.2000">
    <property type="entry name" value="Glycogen Phosphorylase B"/>
    <property type="match status" value="1"/>
</dbReference>
<name>A0A382W3C5_9ZZZZ</name>
<protein>
    <recommendedName>
        <fullName evidence="2">Glycosyltransferase subfamily 4-like N-terminal domain-containing protein</fullName>
    </recommendedName>
</protein>
<evidence type="ECO:0008006" key="2">
    <source>
        <dbReference type="Google" id="ProtNLM"/>
    </source>
</evidence>
<feature type="non-terminal residue" evidence="1">
    <location>
        <position position="72"/>
    </location>
</feature>
<proteinExistence type="predicted"/>
<sequence>MFKKIAVLSIHTCPVNDLGEKHSGGMNVYIESLYKELSDNKCSIDIFTKSHKSHHCKITQISPTLRVIHVDG</sequence>
<reference evidence="1" key="1">
    <citation type="submission" date="2018-05" db="EMBL/GenBank/DDBJ databases">
        <authorList>
            <person name="Lanie J.A."/>
            <person name="Ng W.-L."/>
            <person name="Kazmierczak K.M."/>
            <person name="Andrzejewski T.M."/>
            <person name="Davidsen T.M."/>
            <person name="Wayne K.J."/>
            <person name="Tettelin H."/>
            <person name="Glass J.I."/>
            <person name="Rusch D."/>
            <person name="Podicherti R."/>
            <person name="Tsui H.-C.T."/>
            <person name="Winkler M.E."/>
        </authorList>
    </citation>
    <scope>NUCLEOTIDE SEQUENCE</scope>
</reference>